<dbReference type="Proteomes" id="UP001315278">
    <property type="component" value="Unassembled WGS sequence"/>
</dbReference>
<keyword evidence="1" id="KW-0732">Signal</keyword>
<keyword evidence="3" id="KW-1185">Reference proteome</keyword>
<gene>
    <name evidence="2" type="ORF">JQ615_15205</name>
</gene>
<evidence type="ECO:0000313" key="3">
    <source>
        <dbReference type="Proteomes" id="UP001315278"/>
    </source>
</evidence>
<accession>A0ABS5FIX5</accession>
<sequence>MRYALVIAGLIVAATPAKADNPRAAYVTMVLQAFAAKVECPGTDLVYQDLVQKAQEMHLPDGTTEQVRKAIAYMHTGGKMGEKQADDLMTEVAIATQTTDLDQRRAGMTAWCHDQKARLAGYIRTKE</sequence>
<proteinExistence type="predicted"/>
<reference evidence="3" key="1">
    <citation type="journal article" date="2021" name="ISME J.">
        <title>Evolutionary origin and ecological implication of a unique nif island in free-living Bradyrhizobium lineages.</title>
        <authorList>
            <person name="Tao J."/>
        </authorList>
    </citation>
    <scope>NUCLEOTIDE SEQUENCE [LARGE SCALE GENOMIC DNA]</scope>
    <source>
        <strain evidence="3">SZCCT0434</strain>
    </source>
</reference>
<organism evidence="2 3">
    <name type="scientific">Bradyrhizobium jicamae</name>
    <dbReference type="NCBI Taxonomy" id="280332"/>
    <lineage>
        <taxon>Bacteria</taxon>
        <taxon>Pseudomonadati</taxon>
        <taxon>Pseudomonadota</taxon>
        <taxon>Alphaproteobacteria</taxon>
        <taxon>Hyphomicrobiales</taxon>
        <taxon>Nitrobacteraceae</taxon>
        <taxon>Bradyrhizobium</taxon>
    </lineage>
</organism>
<feature type="chain" id="PRO_5046778562" evidence="1">
    <location>
        <begin position="20"/>
        <end position="127"/>
    </location>
</feature>
<evidence type="ECO:0000313" key="2">
    <source>
        <dbReference type="EMBL" id="MBR0796742.1"/>
    </source>
</evidence>
<dbReference type="EMBL" id="JAFCJH010000013">
    <property type="protein sequence ID" value="MBR0796742.1"/>
    <property type="molecule type" value="Genomic_DNA"/>
</dbReference>
<protein>
    <submittedName>
        <fullName evidence="2">Uncharacterized protein</fullName>
    </submittedName>
</protein>
<evidence type="ECO:0000256" key="1">
    <source>
        <dbReference type="SAM" id="SignalP"/>
    </source>
</evidence>
<feature type="signal peptide" evidence="1">
    <location>
        <begin position="1"/>
        <end position="19"/>
    </location>
</feature>
<dbReference type="RefSeq" id="WP_212492969.1">
    <property type="nucleotide sequence ID" value="NZ_JAFCJH010000013.1"/>
</dbReference>
<comment type="caution">
    <text evidence="2">The sequence shown here is derived from an EMBL/GenBank/DDBJ whole genome shotgun (WGS) entry which is preliminary data.</text>
</comment>
<name>A0ABS5FIX5_9BRAD</name>